<dbReference type="EMBL" id="JAINUF010000010">
    <property type="protein sequence ID" value="KAJ8348588.1"/>
    <property type="molecule type" value="Genomic_DNA"/>
</dbReference>
<dbReference type="AlphaFoldDB" id="A0A9Q1F0G2"/>
<accession>A0A9Q1F0G2</accession>
<evidence type="ECO:0000313" key="1">
    <source>
        <dbReference type="EMBL" id="KAJ8348588.1"/>
    </source>
</evidence>
<gene>
    <name evidence="1" type="ORF">SKAU_G00271770</name>
</gene>
<name>A0A9Q1F0G2_SYNKA</name>
<proteinExistence type="predicted"/>
<protein>
    <submittedName>
        <fullName evidence="1">Uncharacterized protein</fullName>
    </submittedName>
</protein>
<evidence type="ECO:0000313" key="2">
    <source>
        <dbReference type="Proteomes" id="UP001152622"/>
    </source>
</evidence>
<organism evidence="1 2">
    <name type="scientific">Synaphobranchus kaupii</name>
    <name type="common">Kaup's arrowtooth eel</name>
    <dbReference type="NCBI Taxonomy" id="118154"/>
    <lineage>
        <taxon>Eukaryota</taxon>
        <taxon>Metazoa</taxon>
        <taxon>Chordata</taxon>
        <taxon>Craniata</taxon>
        <taxon>Vertebrata</taxon>
        <taxon>Euteleostomi</taxon>
        <taxon>Actinopterygii</taxon>
        <taxon>Neopterygii</taxon>
        <taxon>Teleostei</taxon>
        <taxon>Anguilliformes</taxon>
        <taxon>Synaphobranchidae</taxon>
        <taxon>Synaphobranchus</taxon>
    </lineage>
</organism>
<comment type="caution">
    <text evidence="1">The sequence shown here is derived from an EMBL/GenBank/DDBJ whole genome shotgun (WGS) entry which is preliminary data.</text>
</comment>
<dbReference type="Proteomes" id="UP001152622">
    <property type="component" value="Chromosome 10"/>
</dbReference>
<reference evidence="1" key="1">
    <citation type="journal article" date="2023" name="Science">
        <title>Genome structures resolve the early diversification of teleost fishes.</title>
        <authorList>
            <person name="Parey E."/>
            <person name="Louis A."/>
            <person name="Montfort J."/>
            <person name="Bouchez O."/>
            <person name="Roques C."/>
            <person name="Iampietro C."/>
            <person name="Lluch J."/>
            <person name="Castinel A."/>
            <person name="Donnadieu C."/>
            <person name="Desvignes T."/>
            <person name="Floi Bucao C."/>
            <person name="Jouanno E."/>
            <person name="Wen M."/>
            <person name="Mejri S."/>
            <person name="Dirks R."/>
            <person name="Jansen H."/>
            <person name="Henkel C."/>
            <person name="Chen W.J."/>
            <person name="Zahm M."/>
            <person name="Cabau C."/>
            <person name="Klopp C."/>
            <person name="Thompson A.W."/>
            <person name="Robinson-Rechavi M."/>
            <person name="Braasch I."/>
            <person name="Lecointre G."/>
            <person name="Bobe J."/>
            <person name="Postlethwait J.H."/>
            <person name="Berthelot C."/>
            <person name="Roest Crollius H."/>
            <person name="Guiguen Y."/>
        </authorList>
    </citation>
    <scope>NUCLEOTIDE SEQUENCE</scope>
    <source>
        <strain evidence="1">WJC10195</strain>
    </source>
</reference>
<keyword evidence="2" id="KW-1185">Reference proteome</keyword>
<sequence length="149" mass="16394">MFQSSEERLTGEVESAVIDRTLMGADDGVRPPLWSIDGAAAAVGDGPRDVRGADGTSVRLARVVRERRRSRSLHDVGKISACCRAPPPLTLPVTLAAFLLARPDSAEMQDLARLPFPKHQARPRNLQLCTVEEFQRGVKAKITLELQRR</sequence>